<gene>
    <name evidence="1" type="ORF">ABIE19_001607</name>
</gene>
<proteinExistence type="predicted"/>
<sequence length="111" mass="11490">MSELTPEQIEAMRLEVQAYDAAQNEAGKAAVRALIQPLIDLGLGGSDPLTASPVQLATAMRTAAPTLASVDPSLPNLLFSTAQVFETANDRIRTLVALNAPAPASPPAPEA</sequence>
<reference evidence="1 2" key="1">
    <citation type="submission" date="2024-06" db="EMBL/GenBank/DDBJ databases">
        <title>Sorghum-associated microbial communities from plants grown in Nebraska, USA.</title>
        <authorList>
            <person name="Schachtman D."/>
        </authorList>
    </citation>
    <scope>NUCLEOTIDE SEQUENCE [LARGE SCALE GENOMIC DNA]</scope>
    <source>
        <strain evidence="1 2">2814</strain>
    </source>
</reference>
<evidence type="ECO:0000313" key="2">
    <source>
        <dbReference type="Proteomes" id="UP001549313"/>
    </source>
</evidence>
<accession>A0ABV2RAS6</accession>
<dbReference type="EMBL" id="JBEPTF010000002">
    <property type="protein sequence ID" value="MET4683677.1"/>
    <property type="molecule type" value="Genomic_DNA"/>
</dbReference>
<dbReference type="Proteomes" id="UP001549313">
    <property type="component" value="Unassembled WGS sequence"/>
</dbReference>
<organism evidence="1 2">
    <name type="scientific">Brevundimonas faecalis</name>
    <dbReference type="NCBI Taxonomy" id="947378"/>
    <lineage>
        <taxon>Bacteria</taxon>
        <taxon>Pseudomonadati</taxon>
        <taxon>Pseudomonadota</taxon>
        <taxon>Alphaproteobacteria</taxon>
        <taxon>Caulobacterales</taxon>
        <taxon>Caulobacteraceae</taxon>
        <taxon>Brevundimonas</taxon>
    </lineage>
</organism>
<evidence type="ECO:0000313" key="1">
    <source>
        <dbReference type="EMBL" id="MET4683677.1"/>
    </source>
</evidence>
<dbReference type="RefSeq" id="WP_354088635.1">
    <property type="nucleotide sequence ID" value="NZ_JBEPTF010000002.1"/>
</dbReference>
<name>A0ABV2RAS6_9CAUL</name>
<comment type="caution">
    <text evidence="1">The sequence shown here is derived from an EMBL/GenBank/DDBJ whole genome shotgun (WGS) entry which is preliminary data.</text>
</comment>
<protein>
    <submittedName>
        <fullName evidence="1">Uncharacterized protein</fullName>
    </submittedName>
</protein>
<keyword evidence="2" id="KW-1185">Reference proteome</keyword>